<reference evidence="1 2" key="1">
    <citation type="submission" date="2024-02" db="EMBL/GenBank/DDBJ databases">
        <authorList>
            <person name="Chen Y."/>
            <person name="Shah S."/>
            <person name="Dougan E. K."/>
            <person name="Thang M."/>
            <person name="Chan C."/>
        </authorList>
    </citation>
    <scope>NUCLEOTIDE SEQUENCE [LARGE SCALE GENOMIC DNA]</scope>
</reference>
<protein>
    <submittedName>
        <fullName evidence="1">Uncharacterized protein</fullName>
    </submittedName>
</protein>
<accession>A0ABP0S256</accession>
<sequence length="230" mass="26102">MVETCEVERNVFPCWVSCASYVLGNCRHGKLGGQVVPKLLHFLKEYYMRGQEKEVLGLFQDMDAGRFNVVREEFSVGPEHRQAALRAFQAWKNEGCIGLPVVYHSTQYKPRECFVAKLKVSGVELTKFPVGSPKLDAYQAEGKNPVSHAEADWAKVVQREGKGWFVPDPPEVDQDWQEYTDPETGLKVSQTMLGEQDNKKNDVHEWECEQIGLDTLLARSILLLNNESIV</sequence>
<comment type="caution">
    <text evidence="1">The sequence shown here is derived from an EMBL/GenBank/DDBJ whole genome shotgun (WGS) entry which is preliminary data.</text>
</comment>
<keyword evidence="2" id="KW-1185">Reference proteome</keyword>
<gene>
    <name evidence="1" type="ORF">CCMP2556_LOCUS49734</name>
</gene>
<evidence type="ECO:0000313" key="1">
    <source>
        <dbReference type="EMBL" id="CAK9106415.1"/>
    </source>
</evidence>
<proteinExistence type="predicted"/>
<dbReference type="EMBL" id="CAXAMN010026883">
    <property type="protein sequence ID" value="CAK9106415.1"/>
    <property type="molecule type" value="Genomic_DNA"/>
</dbReference>
<organism evidence="1 2">
    <name type="scientific">Durusdinium trenchii</name>
    <dbReference type="NCBI Taxonomy" id="1381693"/>
    <lineage>
        <taxon>Eukaryota</taxon>
        <taxon>Sar</taxon>
        <taxon>Alveolata</taxon>
        <taxon>Dinophyceae</taxon>
        <taxon>Suessiales</taxon>
        <taxon>Symbiodiniaceae</taxon>
        <taxon>Durusdinium</taxon>
    </lineage>
</organism>
<dbReference type="Proteomes" id="UP001642484">
    <property type="component" value="Unassembled WGS sequence"/>
</dbReference>
<evidence type="ECO:0000313" key="2">
    <source>
        <dbReference type="Proteomes" id="UP001642484"/>
    </source>
</evidence>
<name>A0ABP0S256_9DINO</name>